<dbReference type="KEGG" id="snn:EWH46_00520"/>
<proteinExistence type="predicted"/>
<protein>
    <submittedName>
        <fullName evidence="3">DUF502 domain-containing protein</fullName>
    </submittedName>
    <submittedName>
        <fullName evidence="2">Membrane protein</fullName>
    </submittedName>
</protein>
<keyword evidence="5" id="KW-1185">Reference proteome</keyword>
<feature type="transmembrane region" description="Helical" evidence="1">
    <location>
        <begin position="12"/>
        <end position="35"/>
    </location>
</feature>
<keyword evidence="1" id="KW-0472">Membrane</keyword>
<dbReference type="PANTHER" id="PTHR31876:SF26">
    <property type="entry name" value="PROTEIN LIKE COV 2"/>
    <property type="match status" value="1"/>
</dbReference>
<dbReference type="Proteomes" id="UP000323522">
    <property type="component" value="Chromosome"/>
</dbReference>
<sequence length="219" mass="23404">MPIRRSSRHLVRFFVTGVLATLPLAATVAIFWWAASLLLKWLGPDSMIGGWLIFLGLGVSGSEVVGYLIGIGLVACAMVVLGALVHAGVQIGISRLLANLIGRIPLVRTVYELSHRLVDLMRQKDREGPKSMSAVWVHFGGVEQPGVAVLALLSLPEPVLLADRPHLGVIVPTAPVPVGGGLLFVPADWVRPADVGMEALTSIYVSMGVTAREHLPRPH</sequence>
<reference evidence="2 5" key="2">
    <citation type="submission" date="2024-06" db="EMBL/GenBank/DDBJ databases">
        <title>Genomic Encyclopedia of Type Strains, Phase IV (KMG-IV): sequencing the most valuable type-strain genomes for metagenomic binning, comparative biology and taxonomic classification.</title>
        <authorList>
            <person name="Goeker M."/>
        </authorList>
    </citation>
    <scope>NUCLEOTIDE SEQUENCE [LARGE SCALE GENOMIC DNA]</scope>
    <source>
        <strain evidence="2 5">D-501</strain>
    </source>
</reference>
<dbReference type="OrthoDB" id="5973229at2"/>
<evidence type="ECO:0000313" key="4">
    <source>
        <dbReference type="Proteomes" id="UP000323522"/>
    </source>
</evidence>
<gene>
    <name evidence="2" type="ORF">ABIC99_002561</name>
    <name evidence="3" type="ORF">EWH46_00520</name>
</gene>
<organism evidence="3 4">
    <name type="scientific">Sphaerotilus sulfidivorans</name>
    <dbReference type="NCBI Taxonomy" id="639200"/>
    <lineage>
        <taxon>Bacteria</taxon>
        <taxon>Pseudomonadati</taxon>
        <taxon>Pseudomonadota</taxon>
        <taxon>Betaproteobacteria</taxon>
        <taxon>Burkholderiales</taxon>
        <taxon>Sphaerotilaceae</taxon>
        <taxon>Sphaerotilus</taxon>
    </lineage>
</organism>
<dbReference type="PANTHER" id="PTHR31876">
    <property type="entry name" value="COV-LIKE PROTEIN 1"/>
    <property type="match status" value="1"/>
</dbReference>
<accession>A0A5C1PVH4</accession>
<name>A0A5C1PVH4_9BURK</name>
<dbReference type="RefSeq" id="WP_149502095.1">
    <property type="nucleotide sequence ID" value="NZ_CP035708.1"/>
</dbReference>
<evidence type="ECO:0000313" key="3">
    <source>
        <dbReference type="EMBL" id="QEM99397.1"/>
    </source>
</evidence>
<dbReference type="EMBL" id="JBEPLS010000009">
    <property type="protein sequence ID" value="MET3604740.1"/>
    <property type="molecule type" value="Genomic_DNA"/>
</dbReference>
<feature type="transmembrane region" description="Helical" evidence="1">
    <location>
        <begin position="64"/>
        <end position="85"/>
    </location>
</feature>
<dbReference type="InterPro" id="IPR007462">
    <property type="entry name" value="COV1-like"/>
</dbReference>
<evidence type="ECO:0000256" key="1">
    <source>
        <dbReference type="SAM" id="Phobius"/>
    </source>
</evidence>
<evidence type="ECO:0000313" key="2">
    <source>
        <dbReference type="EMBL" id="MET3604740.1"/>
    </source>
</evidence>
<dbReference type="AlphaFoldDB" id="A0A5C1PVH4"/>
<dbReference type="Proteomes" id="UP001549111">
    <property type="component" value="Unassembled WGS sequence"/>
</dbReference>
<dbReference type="Pfam" id="PF04367">
    <property type="entry name" value="DUF502"/>
    <property type="match status" value="1"/>
</dbReference>
<dbReference type="EMBL" id="CP035708">
    <property type="protein sequence ID" value="QEM99397.1"/>
    <property type="molecule type" value="Genomic_DNA"/>
</dbReference>
<keyword evidence="1" id="KW-1133">Transmembrane helix</keyword>
<evidence type="ECO:0000313" key="5">
    <source>
        <dbReference type="Proteomes" id="UP001549111"/>
    </source>
</evidence>
<keyword evidence="1" id="KW-0812">Transmembrane</keyword>
<reference evidence="3 4" key="1">
    <citation type="submission" date="2019-02" db="EMBL/GenBank/DDBJ databases">
        <title>Complete Genome Sequence and Methylome Analysis of Sphaerotilus natans subsp. sulfidivorans D-507.</title>
        <authorList>
            <person name="Fomenkov A."/>
            <person name="Gridneva E."/>
            <person name="Smolyakov D."/>
            <person name="Dubinina G."/>
            <person name="Vincze T."/>
            <person name="Grabovich M."/>
            <person name="Roberts R.J."/>
        </authorList>
    </citation>
    <scope>NUCLEOTIDE SEQUENCE [LARGE SCALE GENOMIC DNA]</scope>
    <source>
        <strain evidence="3 4">D-507</strain>
    </source>
</reference>